<evidence type="ECO:0000256" key="7">
    <source>
        <dbReference type="SAM" id="Phobius"/>
    </source>
</evidence>
<dbReference type="EMBL" id="POSP01000004">
    <property type="protein sequence ID" value="PND36175.1"/>
    <property type="molecule type" value="Genomic_DNA"/>
</dbReference>
<gene>
    <name evidence="9" type="ORF">C1O66_20870</name>
</gene>
<evidence type="ECO:0000259" key="8">
    <source>
        <dbReference type="Pfam" id="PF07219"/>
    </source>
</evidence>
<evidence type="ECO:0000313" key="9">
    <source>
        <dbReference type="EMBL" id="PND36175.1"/>
    </source>
</evidence>
<dbReference type="RefSeq" id="WP_102769950.1">
    <property type="nucleotide sequence ID" value="NZ_POSP01000004.1"/>
</dbReference>
<protein>
    <submittedName>
        <fullName evidence="9">Porphyrin biosynthesis protein</fullName>
    </submittedName>
</protein>
<keyword evidence="3" id="KW-1003">Cell membrane</keyword>
<reference evidence="9 10" key="1">
    <citation type="submission" date="2018-01" db="EMBL/GenBank/DDBJ databases">
        <title>Draft genome sequence of Paucibacter aquatile CR182 isolated from freshwater of the Nakdong River.</title>
        <authorList>
            <person name="Choi A."/>
            <person name="Chung E.J."/>
        </authorList>
    </citation>
    <scope>NUCLEOTIDE SEQUENCE [LARGE SCALE GENOMIC DNA]</scope>
    <source>
        <strain evidence="9 10">CR182</strain>
    </source>
</reference>
<evidence type="ECO:0000256" key="2">
    <source>
        <dbReference type="ARBA" id="ARBA00004236"/>
    </source>
</evidence>
<proteinExistence type="predicted"/>
<dbReference type="Pfam" id="PF07219">
    <property type="entry name" value="HemY_N"/>
    <property type="match status" value="1"/>
</dbReference>
<evidence type="ECO:0000256" key="4">
    <source>
        <dbReference type="ARBA" id="ARBA00022692"/>
    </source>
</evidence>
<evidence type="ECO:0000313" key="10">
    <source>
        <dbReference type="Proteomes" id="UP000235916"/>
    </source>
</evidence>
<keyword evidence="10" id="KW-1185">Reference proteome</keyword>
<keyword evidence="4 7" id="KW-0812">Transmembrane</keyword>
<evidence type="ECO:0000256" key="5">
    <source>
        <dbReference type="ARBA" id="ARBA00022989"/>
    </source>
</evidence>
<dbReference type="NCBIfam" id="TIGR00540">
    <property type="entry name" value="TPR_hemY_coli"/>
    <property type="match status" value="1"/>
</dbReference>
<organism evidence="9 10">
    <name type="scientific">Kinneretia aquatilis</name>
    <dbReference type="NCBI Taxonomy" id="2070761"/>
    <lineage>
        <taxon>Bacteria</taxon>
        <taxon>Pseudomonadati</taxon>
        <taxon>Pseudomonadota</taxon>
        <taxon>Betaproteobacteria</taxon>
        <taxon>Burkholderiales</taxon>
        <taxon>Sphaerotilaceae</taxon>
        <taxon>Roseateles</taxon>
    </lineage>
</organism>
<comment type="subcellular location">
    <subcellularLocation>
        <location evidence="2">Cell membrane</location>
    </subcellularLocation>
    <subcellularLocation>
        <location evidence="1">Membrane</location>
        <topology evidence="1">Multi-pass membrane protein</topology>
    </subcellularLocation>
</comment>
<dbReference type="GO" id="GO:0042168">
    <property type="term" value="P:heme metabolic process"/>
    <property type="evidence" value="ECO:0007669"/>
    <property type="project" value="InterPro"/>
</dbReference>
<name>A0A2N8KRU1_9BURK</name>
<evidence type="ECO:0000256" key="6">
    <source>
        <dbReference type="ARBA" id="ARBA00023136"/>
    </source>
</evidence>
<feature type="transmembrane region" description="Helical" evidence="7">
    <location>
        <begin position="44"/>
        <end position="68"/>
    </location>
</feature>
<accession>A0A2N8KRU1</accession>
<keyword evidence="5 7" id="KW-1133">Transmembrane helix</keyword>
<sequence length="415" mass="45707">MRTVVWLVLLFTVAVVAALALGQNDGLASFYWNGWRLDVSLNLFLLALVGTCFALVTAIQTIGALTSLPRRAHEWRLAQRERGAQLALRDALAEFFGARYGRAQKAAQRALSIHAQTPALQQDEGFLALGHLLSASSAHRLQDKRRRDEQLQLALDAAKRSPQGRAQEEGARLLAAEWALDDRDAPRALSLLAELSPGVARRTQALRLKLQASRLAKQPLEALRTARLLAKHQGFSKVAAQGLLRSLAFEALDAARDADQLRSVWQQLDSADRRDVFVAARAAQRAGALGVPDDGRGWLRPFWDDVAELGADERATLAEALVLVLPGLGPEWLQRLETAVQRFPRDRAFSYALGHALAERQLWGKARLILEQVADDSSLGTAARRRSWLVLAHLAEQDGDLDRRARCHEAAATLV</sequence>
<evidence type="ECO:0000256" key="1">
    <source>
        <dbReference type="ARBA" id="ARBA00004141"/>
    </source>
</evidence>
<dbReference type="InterPro" id="IPR005254">
    <property type="entry name" value="Heme_biosyn_assoc_TPR_pro"/>
</dbReference>
<comment type="caution">
    <text evidence="9">The sequence shown here is derived from an EMBL/GenBank/DDBJ whole genome shotgun (WGS) entry which is preliminary data.</text>
</comment>
<dbReference type="InterPro" id="IPR010817">
    <property type="entry name" value="HemY_N"/>
</dbReference>
<feature type="domain" description="HemY N-terminal" evidence="8">
    <location>
        <begin position="30"/>
        <end position="120"/>
    </location>
</feature>
<dbReference type="AlphaFoldDB" id="A0A2N8KRU1"/>
<keyword evidence="6 7" id="KW-0472">Membrane</keyword>
<dbReference type="Proteomes" id="UP000235916">
    <property type="component" value="Unassembled WGS sequence"/>
</dbReference>
<dbReference type="OrthoDB" id="9151794at2"/>
<dbReference type="GO" id="GO:0005886">
    <property type="term" value="C:plasma membrane"/>
    <property type="evidence" value="ECO:0007669"/>
    <property type="project" value="UniProtKB-SubCell"/>
</dbReference>
<evidence type="ECO:0000256" key="3">
    <source>
        <dbReference type="ARBA" id="ARBA00022475"/>
    </source>
</evidence>